<reference evidence="5" key="1">
    <citation type="submission" date="2016-11" db="EMBL/GenBank/DDBJ databases">
        <authorList>
            <person name="Varghese N."/>
            <person name="Submissions S."/>
        </authorList>
    </citation>
    <scope>NUCLEOTIDE SEQUENCE [LARGE SCALE GENOMIC DNA]</scope>
    <source>
        <strain evidence="5">DX253</strain>
    </source>
</reference>
<dbReference type="Gene3D" id="1.10.10.10">
    <property type="entry name" value="Winged helix-like DNA-binding domain superfamily/Winged helix DNA-binding domain"/>
    <property type="match status" value="1"/>
</dbReference>
<organism evidence="4 5">
    <name type="scientific">Haladaptatus paucihalophilus DX253</name>
    <dbReference type="NCBI Taxonomy" id="797209"/>
    <lineage>
        <taxon>Archaea</taxon>
        <taxon>Methanobacteriati</taxon>
        <taxon>Methanobacteriota</taxon>
        <taxon>Stenosarchaea group</taxon>
        <taxon>Halobacteria</taxon>
        <taxon>Halobacteriales</taxon>
        <taxon>Haladaptataceae</taxon>
        <taxon>Haladaptatus</taxon>
    </lineage>
</organism>
<keyword evidence="2" id="KW-0804">Transcription</keyword>
<dbReference type="InterPro" id="IPR036388">
    <property type="entry name" value="WH-like_DNA-bd_sf"/>
</dbReference>
<keyword evidence="5" id="KW-1185">Reference proteome</keyword>
<evidence type="ECO:0000313" key="4">
    <source>
        <dbReference type="EMBL" id="SHK64734.1"/>
    </source>
</evidence>
<dbReference type="EMBL" id="FRAN01000002">
    <property type="protein sequence ID" value="SHK64734.1"/>
    <property type="molecule type" value="Genomic_DNA"/>
</dbReference>
<gene>
    <name evidence="4" type="ORF">SAMN05444342_1964</name>
</gene>
<protein>
    <submittedName>
        <fullName evidence="4">HTH DNA binding domain-containing protein</fullName>
    </submittedName>
</protein>
<evidence type="ECO:0000256" key="2">
    <source>
        <dbReference type="ARBA" id="ARBA00023163"/>
    </source>
</evidence>
<evidence type="ECO:0000256" key="1">
    <source>
        <dbReference type="ARBA" id="ARBA00023015"/>
    </source>
</evidence>
<evidence type="ECO:0000259" key="3">
    <source>
        <dbReference type="Pfam" id="PF04967"/>
    </source>
</evidence>
<keyword evidence="1" id="KW-0805">Transcription regulation</keyword>
<dbReference type="Proteomes" id="UP000184203">
    <property type="component" value="Unassembled WGS sequence"/>
</dbReference>
<name>A0A1M6U6D9_HALPU</name>
<dbReference type="AlphaFoldDB" id="A0A1M6U6D9"/>
<proteinExistence type="predicted"/>
<dbReference type="InterPro" id="IPR007050">
    <property type="entry name" value="HTH_bacterioopsin"/>
</dbReference>
<dbReference type="RefSeq" id="WP_232423757.1">
    <property type="nucleotide sequence ID" value="NZ_AEMG01000002.1"/>
</dbReference>
<accession>A0A1M6U6D9</accession>
<evidence type="ECO:0000313" key="5">
    <source>
        <dbReference type="Proteomes" id="UP000184203"/>
    </source>
</evidence>
<feature type="domain" description="HTH bat-type" evidence="3">
    <location>
        <begin position="171"/>
        <end position="221"/>
    </location>
</feature>
<dbReference type="Pfam" id="PF04967">
    <property type="entry name" value="HTH_10"/>
    <property type="match status" value="1"/>
</dbReference>
<sequence>MTVGLDVRVGIKPTGHCPIVDISEEGLVADFVPGSGGGIPAQISVEAERAGEVDDWPHLSQTLQTTSHTYYRLSGFGQAIDDGGVSCSSCRNCTVTTCLLNRFPSLPADPYEVSWRERRLCLSFALRDRRELSALVESFRTGGYSIELQHLLHGDSEPGAESNVVLDLRTLTGRQRDALDLAISGDYFGPEGSDALELADELGISPSTFSTHVRLAVRKLLCQLSEDG</sequence>